<evidence type="ECO:0000313" key="4">
    <source>
        <dbReference type="Proteomes" id="UP000002432"/>
    </source>
</evidence>
<dbReference type="PANTHER" id="PTHR36933">
    <property type="entry name" value="SLL0788 PROTEIN"/>
    <property type="match status" value="1"/>
</dbReference>
<evidence type="ECO:0000313" key="3">
    <source>
        <dbReference type="EMBL" id="ABF40986.1"/>
    </source>
</evidence>
<keyword evidence="4" id="KW-1185">Reference proteome</keyword>
<dbReference type="AlphaFoldDB" id="Q1IQ64"/>
<evidence type="ECO:0000256" key="1">
    <source>
        <dbReference type="SAM" id="SignalP"/>
    </source>
</evidence>
<feature type="chain" id="PRO_5004191085" description="DUF305 domain-containing protein" evidence="1">
    <location>
        <begin position="27"/>
        <end position="128"/>
    </location>
</feature>
<dbReference type="EnsemblBacteria" id="ABF40986">
    <property type="protein sequence ID" value="ABF40986"/>
    <property type="gene ID" value="Acid345_1985"/>
</dbReference>
<dbReference type="KEGG" id="aba:Acid345_1985"/>
<accession>Q1IQ64</accession>
<dbReference type="eggNOG" id="COG3544">
    <property type="taxonomic scope" value="Bacteria"/>
</dbReference>
<dbReference type="Gene3D" id="1.20.1260.10">
    <property type="match status" value="1"/>
</dbReference>
<reference evidence="3 4" key="1">
    <citation type="journal article" date="2009" name="Appl. Environ. Microbiol.">
        <title>Three genomes from the phylum Acidobacteria provide insight into the lifestyles of these microorganisms in soils.</title>
        <authorList>
            <person name="Ward N.L."/>
            <person name="Challacombe J.F."/>
            <person name="Janssen P.H."/>
            <person name="Henrissat B."/>
            <person name="Coutinho P.M."/>
            <person name="Wu M."/>
            <person name="Xie G."/>
            <person name="Haft D.H."/>
            <person name="Sait M."/>
            <person name="Badger J."/>
            <person name="Barabote R.D."/>
            <person name="Bradley B."/>
            <person name="Brettin T.S."/>
            <person name="Brinkac L.M."/>
            <person name="Bruce D."/>
            <person name="Creasy T."/>
            <person name="Daugherty S.C."/>
            <person name="Davidsen T.M."/>
            <person name="DeBoy R.T."/>
            <person name="Detter J.C."/>
            <person name="Dodson R.J."/>
            <person name="Durkin A.S."/>
            <person name="Ganapathy A."/>
            <person name="Gwinn-Giglio M."/>
            <person name="Han C.S."/>
            <person name="Khouri H."/>
            <person name="Kiss H."/>
            <person name="Kothari S.P."/>
            <person name="Madupu R."/>
            <person name="Nelson K.E."/>
            <person name="Nelson W.C."/>
            <person name="Paulsen I."/>
            <person name="Penn K."/>
            <person name="Ren Q."/>
            <person name="Rosovitz M.J."/>
            <person name="Selengut J.D."/>
            <person name="Shrivastava S."/>
            <person name="Sullivan S.A."/>
            <person name="Tapia R."/>
            <person name="Thompson L.S."/>
            <person name="Watkins K.L."/>
            <person name="Yang Q."/>
            <person name="Yu C."/>
            <person name="Zafar N."/>
            <person name="Zhou L."/>
            <person name="Kuske C.R."/>
        </authorList>
    </citation>
    <scope>NUCLEOTIDE SEQUENCE [LARGE SCALE GENOMIC DNA]</scope>
    <source>
        <strain evidence="3 4">Ellin345</strain>
    </source>
</reference>
<dbReference type="PANTHER" id="PTHR36933:SF1">
    <property type="entry name" value="SLL0788 PROTEIN"/>
    <property type="match status" value="1"/>
</dbReference>
<dbReference type="InterPro" id="IPR012347">
    <property type="entry name" value="Ferritin-like"/>
</dbReference>
<dbReference type="EMBL" id="CP000360">
    <property type="protein sequence ID" value="ABF40986.1"/>
    <property type="molecule type" value="Genomic_DNA"/>
</dbReference>
<dbReference type="RefSeq" id="WP_011522787.1">
    <property type="nucleotide sequence ID" value="NC_008009.1"/>
</dbReference>
<feature type="signal peptide" evidence="1">
    <location>
        <begin position="1"/>
        <end position="26"/>
    </location>
</feature>
<dbReference type="Pfam" id="PF03713">
    <property type="entry name" value="DUF305"/>
    <property type="match status" value="1"/>
</dbReference>
<organism evidence="3 4">
    <name type="scientific">Koribacter versatilis (strain Ellin345)</name>
    <dbReference type="NCBI Taxonomy" id="204669"/>
    <lineage>
        <taxon>Bacteria</taxon>
        <taxon>Pseudomonadati</taxon>
        <taxon>Acidobacteriota</taxon>
        <taxon>Terriglobia</taxon>
        <taxon>Terriglobales</taxon>
        <taxon>Candidatus Korobacteraceae</taxon>
        <taxon>Candidatus Korobacter</taxon>
    </lineage>
</organism>
<name>Q1IQ64_KORVE</name>
<dbReference type="STRING" id="204669.Acid345_1985"/>
<dbReference type="Proteomes" id="UP000002432">
    <property type="component" value="Chromosome"/>
</dbReference>
<evidence type="ECO:0000259" key="2">
    <source>
        <dbReference type="Pfam" id="PF03713"/>
    </source>
</evidence>
<gene>
    <name evidence="3" type="ordered locus">Acid345_1985</name>
</gene>
<dbReference type="HOGENOM" id="CLU_074343_4_2_0"/>
<proteinExistence type="predicted"/>
<feature type="domain" description="DUF305" evidence="2">
    <location>
        <begin position="31"/>
        <end position="112"/>
    </location>
</feature>
<keyword evidence="1" id="KW-0732">Signal</keyword>
<sequence length="128" mass="14090">MTPSFPIRIALISALLIAGFALGAAAQMSVADHRFMDEMTRSMSTMDQDMASVCMTGDTDRDFAAMMLPHHRGAIDMAKAELRYGTDPVMRRLAQEILVDQQSEIDAMNLWLGKRQSLKTGEAPCASH</sequence>
<protein>
    <recommendedName>
        <fullName evidence="2">DUF305 domain-containing protein</fullName>
    </recommendedName>
</protein>
<dbReference type="InterPro" id="IPR005183">
    <property type="entry name" value="DUF305_CopM-like"/>
</dbReference>